<dbReference type="RefSeq" id="WP_203915814.1">
    <property type="nucleotide sequence ID" value="NZ_BONZ01000003.1"/>
</dbReference>
<name>A0A8J3QLV8_9ACTN</name>
<dbReference type="AlphaFoldDB" id="A0A8J3QLV8"/>
<dbReference type="EMBL" id="BONZ01000003">
    <property type="protein sequence ID" value="GIH12095.1"/>
    <property type="molecule type" value="Genomic_DNA"/>
</dbReference>
<reference evidence="2" key="1">
    <citation type="submission" date="2021-01" db="EMBL/GenBank/DDBJ databases">
        <title>Whole genome shotgun sequence of Rugosimonospora africana NBRC 104875.</title>
        <authorList>
            <person name="Komaki H."/>
            <person name="Tamura T."/>
        </authorList>
    </citation>
    <scope>NUCLEOTIDE SEQUENCE</scope>
    <source>
        <strain evidence="2">NBRC 104875</strain>
    </source>
</reference>
<gene>
    <name evidence="2" type="ORF">Raf01_02670</name>
</gene>
<dbReference type="Proteomes" id="UP000642748">
    <property type="component" value="Unassembled WGS sequence"/>
</dbReference>
<keyword evidence="1" id="KW-0472">Membrane</keyword>
<feature type="transmembrane region" description="Helical" evidence="1">
    <location>
        <begin position="78"/>
        <end position="98"/>
    </location>
</feature>
<organism evidence="2 3">
    <name type="scientific">Rugosimonospora africana</name>
    <dbReference type="NCBI Taxonomy" id="556532"/>
    <lineage>
        <taxon>Bacteria</taxon>
        <taxon>Bacillati</taxon>
        <taxon>Actinomycetota</taxon>
        <taxon>Actinomycetes</taxon>
        <taxon>Micromonosporales</taxon>
        <taxon>Micromonosporaceae</taxon>
        <taxon>Rugosimonospora</taxon>
    </lineage>
</organism>
<evidence type="ECO:0000313" key="3">
    <source>
        <dbReference type="Proteomes" id="UP000642748"/>
    </source>
</evidence>
<evidence type="ECO:0000313" key="2">
    <source>
        <dbReference type="EMBL" id="GIH12095.1"/>
    </source>
</evidence>
<feature type="transmembrane region" description="Helical" evidence="1">
    <location>
        <begin position="56"/>
        <end position="73"/>
    </location>
</feature>
<protein>
    <submittedName>
        <fullName evidence="2">Uncharacterized protein</fullName>
    </submittedName>
</protein>
<comment type="caution">
    <text evidence="2">The sequence shown here is derived from an EMBL/GenBank/DDBJ whole genome shotgun (WGS) entry which is preliminary data.</text>
</comment>
<feature type="transmembrane region" description="Helical" evidence="1">
    <location>
        <begin position="141"/>
        <end position="159"/>
    </location>
</feature>
<accession>A0A8J3QLV8</accession>
<feature type="transmembrane region" description="Helical" evidence="1">
    <location>
        <begin position="33"/>
        <end position="50"/>
    </location>
</feature>
<proteinExistence type="predicted"/>
<keyword evidence="1" id="KW-1133">Transmembrane helix</keyword>
<keyword evidence="3" id="KW-1185">Reference proteome</keyword>
<feature type="transmembrane region" description="Helical" evidence="1">
    <location>
        <begin position="171"/>
        <end position="193"/>
    </location>
</feature>
<sequence>MSERSERQNRRDDAFSWIENLTDRVRRAAPGPMLVRGGVFLAALAAQLVAWPGAVVLGTPVLVLVVIAVLPALTPRSWLVTLAVLAAVLGWLASTTAYQEPLTYWRLILLAGLLYLLHNLAALAAVLPYDAVVSPGVLTGWLRRYGVVVLLTAAVAMFTRLLPTYLPGQRYLVASLVGLGLMVAVAAYLATLVRRR</sequence>
<evidence type="ECO:0000256" key="1">
    <source>
        <dbReference type="SAM" id="Phobius"/>
    </source>
</evidence>
<feature type="transmembrane region" description="Helical" evidence="1">
    <location>
        <begin position="104"/>
        <end position="129"/>
    </location>
</feature>
<keyword evidence="1" id="KW-0812">Transmembrane</keyword>